<organism evidence="1 2">
    <name type="scientific">Pisolithus microcarpus 441</name>
    <dbReference type="NCBI Taxonomy" id="765257"/>
    <lineage>
        <taxon>Eukaryota</taxon>
        <taxon>Fungi</taxon>
        <taxon>Dikarya</taxon>
        <taxon>Basidiomycota</taxon>
        <taxon>Agaricomycotina</taxon>
        <taxon>Agaricomycetes</taxon>
        <taxon>Agaricomycetidae</taxon>
        <taxon>Boletales</taxon>
        <taxon>Sclerodermatineae</taxon>
        <taxon>Pisolithaceae</taxon>
        <taxon>Pisolithus</taxon>
    </lineage>
</organism>
<dbReference type="AlphaFoldDB" id="A0A0C9ZEB7"/>
<reference evidence="2" key="2">
    <citation type="submission" date="2015-01" db="EMBL/GenBank/DDBJ databases">
        <title>Evolutionary Origins and Diversification of the Mycorrhizal Mutualists.</title>
        <authorList>
            <consortium name="DOE Joint Genome Institute"/>
            <consortium name="Mycorrhizal Genomics Consortium"/>
            <person name="Kohler A."/>
            <person name="Kuo A."/>
            <person name="Nagy L.G."/>
            <person name="Floudas D."/>
            <person name="Copeland A."/>
            <person name="Barry K.W."/>
            <person name="Cichocki N."/>
            <person name="Veneault-Fourrey C."/>
            <person name="LaButti K."/>
            <person name="Lindquist E.A."/>
            <person name="Lipzen A."/>
            <person name="Lundell T."/>
            <person name="Morin E."/>
            <person name="Murat C."/>
            <person name="Riley R."/>
            <person name="Ohm R."/>
            <person name="Sun H."/>
            <person name="Tunlid A."/>
            <person name="Henrissat B."/>
            <person name="Grigoriev I.V."/>
            <person name="Hibbett D.S."/>
            <person name="Martin F."/>
        </authorList>
    </citation>
    <scope>NUCLEOTIDE SEQUENCE [LARGE SCALE GENOMIC DNA]</scope>
    <source>
        <strain evidence="2">441</strain>
    </source>
</reference>
<protein>
    <submittedName>
        <fullName evidence="1">Uncharacterized protein</fullName>
    </submittedName>
</protein>
<dbReference type="HOGENOM" id="CLU_2961704_0_0_1"/>
<keyword evidence="2" id="KW-1185">Reference proteome</keyword>
<evidence type="ECO:0000313" key="1">
    <source>
        <dbReference type="EMBL" id="KIK18283.1"/>
    </source>
</evidence>
<proteinExistence type="predicted"/>
<name>A0A0C9ZEB7_9AGAM</name>
<sequence>MDYLSVWRGGHKEGPWHLRGSIAVARHAYILNWQTEADAASIVSSVCHRLECFLLESEC</sequence>
<evidence type="ECO:0000313" key="2">
    <source>
        <dbReference type="Proteomes" id="UP000054018"/>
    </source>
</evidence>
<accession>A0A0C9ZEB7</accession>
<reference evidence="1 2" key="1">
    <citation type="submission" date="2014-04" db="EMBL/GenBank/DDBJ databases">
        <authorList>
            <consortium name="DOE Joint Genome Institute"/>
            <person name="Kuo A."/>
            <person name="Kohler A."/>
            <person name="Costa M.D."/>
            <person name="Nagy L.G."/>
            <person name="Floudas D."/>
            <person name="Copeland A."/>
            <person name="Barry K.W."/>
            <person name="Cichocki N."/>
            <person name="Veneault-Fourrey C."/>
            <person name="LaButti K."/>
            <person name="Lindquist E.A."/>
            <person name="Lipzen A."/>
            <person name="Lundell T."/>
            <person name="Morin E."/>
            <person name="Murat C."/>
            <person name="Sun H."/>
            <person name="Tunlid A."/>
            <person name="Henrissat B."/>
            <person name="Grigoriev I.V."/>
            <person name="Hibbett D.S."/>
            <person name="Martin F."/>
            <person name="Nordberg H.P."/>
            <person name="Cantor M.N."/>
            <person name="Hua S.X."/>
        </authorList>
    </citation>
    <scope>NUCLEOTIDE SEQUENCE [LARGE SCALE GENOMIC DNA]</scope>
    <source>
        <strain evidence="1 2">441</strain>
    </source>
</reference>
<dbReference type="EMBL" id="KN833808">
    <property type="protein sequence ID" value="KIK18283.1"/>
    <property type="molecule type" value="Genomic_DNA"/>
</dbReference>
<dbReference type="Proteomes" id="UP000054018">
    <property type="component" value="Unassembled WGS sequence"/>
</dbReference>
<gene>
    <name evidence="1" type="ORF">PISMIDRAFT_684319</name>
</gene>